<name>A0A7Y6RGZ8_9GAMM</name>
<protein>
    <recommendedName>
        <fullName evidence="3">Porin</fullName>
    </recommendedName>
</protein>
<dbReference type="RefSeq" id="WP_176304945.1">
    <property type="nucleotide sequence ID" value="NZ_JABWCV010000038.1"/>
</dbReference>
<sequence>MNPGAIRADGDTGPNGHSTLHVYQSQSSFGIATSTPTDRGVLKTRIEGDFFGSDGGEFRLRHAYGEWNGLLAGQTKTNFGSDRFIGYTPNCGLQWSGRPGTAGASRTTALQPWGLRRRFGRSQRFHWRYNPASGYISNKATLIIKRNG</sequence>
<organism evidence="1 2">
    <name type="scientific">Vreelandella maris</name>
    <dbReference type="NCBI Taxonomy" id="2729617"/>
    <lineage>
        <taxon>Bacteria</taxon>
        <taxon>Pseudomonadati</taxon>
        <taxon>Pseudomonadota</taxon>
        <taxon>Gammaproteobacteria</taxon>
        <taxon>Oceanospirillales</taxon>
        <taxon>Halomonadaceae</taxon>
        <taxon>Vreelandella</taxon>
    </lineage>
</organism>
<accession>A0A7Y6RGZ8</accession>
<keyword evidence="2" id="KW-1185">Reference proteome</keyword>
<proteinExistence type="predicted"/>
<reference evidence="1 2" key="1">
    <citation type="submission" date="2020-06" db="EMBL/GenBank/DDBJ databases">
        <title>Halomonas sp. QX-1 draft genome sequence.</title>
        <authorList>
            <person name="Qiu X."/>
        </authorList>
    </citation>
    <scope>NUCLEOTIDE SEQUENCE [LARGE SCALE GENOMIC DNA]</scope>
    <source>
        <strain evidence="1 2">QX-1</strain>
    </source>
</reference>
<evidence type="ECO:0000313" key="1">
    <source>
        <dbReference type="EMBL" id="NVF16419.1"/>
    </source>
</evidence>
<comment type="caution">
    <text evidence="1">The sequence shown here is derived from an EMBL/GenBank/DDBJ whole genome shotgun (WGS) entry which is preliminary data.</text>
</comment>
<dbReference type="AlphaFoldDB" id="A0A7Y6RGZ8"/>
<evidence type="ECO:0000313" key="2">
    <source>
        <dbReference type="Proteomes" id="UP000589984"/>
    </source>
</evidence>
<evidence type="ECO:0008006" key="3">
    <source>
        <dbReference type="Google" id="ProtNLM"/>
    </source>
</evidence>
<gene>
    <name evidence="1" type="ORF">HUO07_20000</name>
</gene>
<dbReference type="Proteomes" id="UP000589984">
    <property type="component" value="Unassembled WGS sequence"/>
</dbReference>
<dbReference type="EMBL" id="JABWCV010000038">
    <property type="protein sequence ID" value="NVF16419.1"/>
    <property type="molecule type" value="Genomic_DNA"/>
</dbReference>